<dbReference type="PANTHER" id="PTHR30629:SF2">
    <property type="entry name" value="PROPHAGE INTEGRASE INTS-RELATED"/>
    <property type="match status" value="1"/>
</dbReference>
<evidence type="ECO:0000256" key="2">
    <source>
        <dbReference type="ARBA" id="ARBA00022908"/>
    </source>
</evidence>
<dbReference type="Gene3D" id="1.10.150.130">
    <property type="match status" value="1"/>
</dbReference>
<dbReference type="Pfam" id="PF00589">
    <property type="entry name" value="Phage_integrase"/>
    <property type="match status" value="1"/>
</dbReference>
<sequence>MRRHQKITHAEIKGYMQREEHFSSKAIDLHLSLQYPKGEQSPRWWFIYRRTGQRIPVRMHLGCFPYTKIKTARELADEYNALLAKGIDPADYRAEKRDEQRKKNSKDPDEIRTVSDLCLAYRNGELSKTKSGEKRYKKIEKDIIPLMGDMLVTEVTPLHIDKLISQIMKRNSPKTANAVLSLAKSTFGYAVKRFLIERNPAREFTTKDAGGKDKGRKRWLNREEIIWLFEAMREKEKLQARNEKNKVNITVLIGLKILLATGCREMEIFAAKWEDIDFNNANFAICEPKNGIDIIIPFTPLIIGWIKELKKYTGHSEYLFPALSKNAEGPTLCAGTIINAVINLRAIMPECEHFVPHDLRHTMRSHLSALGVSENIAERCLNHKRPGIIDKYDHHKFIEERREALNLWNDLLAALERGENYNVTPINKTA</sequence>
<dbReference type="InterPro" id="IPR038488">
    <property type="entry name" value="Integrase_DNA-bd_sf"/>
</dbReference>
<protein>
    <submittedName>
        <fullName evidence="8">Site-specific recombinase, phage integrase family protein</fullName>
    </submittedName>
</protein>
<evidence type="ECO:0000313" key="8">
    <source>
        <dbReference type="EMBL" id="SUF96427.1"/>
    </source>
</evidence>
<evidence type="ECO:0000313" key="9">
    <source>
        <dbReference type="Proteomes" id="UP000254463"/>
    </source>
</evidence>
<name>A0A7D8IYF2_SALER</name>
<dbReference type="InterPro" id="IPR011010">
    <property type="entry name" value="DNA_brk_join_enz"/>
</dbReference>
<dbReference type="Pfam" id="PF13356">
    <property type="entry name" value="Arm-DNA-bind_3"/>
    <property type="match status" value="1"/>
</dbReference>
<dbReference type="SUPFAM" id="SSF56349">
    <property type="entry name" value="DNA breaking-rejoining enzymes"/>
    <property type="match status" value="1"/>
</dbReference>
<evidence type="ECO:0000256" key="4">
    <source>
        <dbReference type="ARBA" id="ARBA00023172"/>
    </source>
</evidence>
<dbReference type="Gene3D" id="1.10.443.10">
    <property type="entry name" value="Intergrase catalytic core"/>
    <property type="match status" value="1"/>
</dbReference>
<dbReference type="GO" id="GO:0003677">
    <property type="term" value="F:DNA binding"/>
    <property type="evidence" value="ECO:0007669"/>
    <property type="project" value="UniProtKB-UniRule"/>
</dbReference>
<evidence type="ECO:0000256" key="5">
    <source>
        <dbReference type="PROSITE-ProRule" id="PRU01248"/>
    </source>
</evidence>
<keyword evidence="2" id="KW-0229">DNA integration</keyword>
<feature type="domain" description="Tyr recombinase" evidence="6">
    <location>
        <begin position="215"/>
        <end position="406"/>
    </location>
</feature>
<proteinExistence type="inferred from homology"/>
<dbReference type="InterPro" id="IPR013762">
    <property type="entry name" value="Integrase-like_cat_sf"/>
</dbReference>
<keyword evidence="3 5" id="KW-0238">DNA-binding</keyword>
<evidence type="ECO:0000259" key="6">
    <source>
        <dbReference type="PROSITE" id="PS51898"/>
    </source>
</evidence>
<dbReference type="Pfam" id="PF22022">
    <property type="entry name" value="Phage_int_M"/>
    <property type="match status" value="1"/>
</dbReference>
<evidence type="ECO:0000256" key="3">
    <source>
        <dbReference type="ARBA" id="ARBA00023125"/>
    </source>
</evidence>
<dbReference type="InterPro" id="IPR044068">
    <property type="entry name" value="CB"/>
</dbReference>
<dbReference type="InterPro" id="IPR010998">
    <property type="entry name" value="Integrase_recombinase_N"/>
</dbReference>
<dbReference type="PROSITE" id="PS51900">
    <property type="entry name" value="CB"/>
    <property type="match status" value="1"/>
</dbReference>
<dbReference type="Proteomes" id="UP000254463">
    <property type="component" value="Unassembled WGS sequence"/>
</dbReference>
<dbReference type="InterPro" id="IPR002104">
    <property type="entry name" value="Integrase_catalytic"/>
</dbReference>
<reference evidence="8 9" key="1">
    <citation type="submission" date="2018-06" db="EMBL/GenBank/DDBJ databases">
        <authorList>
            <consortium name="Pathogen Informatics"/>
            <person name="Doyle S."/>
        </authorList>
    </citation>
    <scope>NUCLEOTIDE SEQUENCE [LARGE SCALE GENOMIC DNA]</scope>
    <source>
        <strain evidence="8 9">NCTC6385</strain>
    </source>
</reference>
<feature type="domain" description="Core-binding (CB)" evidence="7">
    <location>
        <begin position="109"/>
        <end position="191"/>
    </location>
</feature>
<dbReference type="EMBL" id="UGWV01000002">
    <property type="protein sequence ID" value="SUF96427.1"/>
    <property type="molecule type" value="Genomic_DNA"/>
</dbReference>
<dbReference type="PANTHER" id="PTHR30629">
    <property type="entry name" value="PROPHAGE INTEGRASE"/>
    <property type="match status" value="1"/>
</dbReference>
<dbReference type="GO" id="GO:0006310">
    <property type="term" value="P:DNA recombination"/>
    <property type="evidence" value="ECO:0007669"/>
    <property type="project" value="UniProtKB-KW"/>
</dbReference>
<comment type="similarity">
    <text evidence="1">Belongs to the 'phage' integrase family.</text>
</comment>
<dbReference type="InterPro" id="IPR050808">
    <property type="entry name" value="Phage_Integrase"/>
</dbReference>
<dbReference type="PROSITE" id="PS51898">
    <property type="entry name" value="TYR_RECOMBINASE"/>
    <property type="match status" value="1"/>
</dbReference>
<evidence type="ECO:0000259" key="7">
    <source>
        <dbReference type="PROSITE" id="PS51900"/>
    </source>
</evidence>
<dbReference type="InterPro" id="IPR053876">
    <property type="entry name" value="Phage_int_M"/>
</dbReference>
<accession>A0A7D8IYF2</accession>
<dbReference type="Gene3D" id="3.30.160.390">
    <property type="entry name" value="Integrase, DNA-binding domain"/>
    <property type="match status" value="1"/>
</dbReference>
<keyword evidence="4" id="KW-0233">DNA recombination</keyword>
<dbReference type="InterPro" id="IPR025166">
    <property type="entry name" value="Integrase_DNA_bind_dom"/>
</dbReference>
<evidence type="ECO:0000256" key="1">
    <source>
        <dbReference type="ARBA" id="ARBA00008857"/>
    </source>
</evidence>
<dbReference type="CDD" id="cd00801">
    <property type="entry name" value="INT_P4_C"/>
    <property type="match status" value="1"/>
</dbReference>
<organism evidence="8 9">
    <name type="scientific">Salmonella enterica</name>
    <name type="common">Salmonella choleraesuis</name>
    <dbReference type="NCBI Taxonomy" id="28901"/>
    <lineage>
        <taxon>Bacteria</taxon>
        <taxon>Pseudomonadati</taxon>
        <taxon>Pseudomonadota</taxon>
        <taxon>Gammaproteobacteria</taxon>
        <taxon>Enterobacterales</taxon>
        <taxon>Enterobacteriaceae</taxon>
        <taxon>Salmonella</taxon>
    </lineage>
</organism>
<dbReference type="GO" id="GO:0015074">
    <property type="term" value="P:DNA integration"/>
    <property type="evidence" value="ECO:0007669"/>
    <property type="project" value="UniProtKB-KW"/>
</dbReference>
<gene>
    <name evidence="8" type="primary">intA_4</name>
    <name evidence="8" type="ORF">NCTC6385_03421</name>
</gene>
<dbReference type="AlphaFoldDB" id="A0A7D8IYF2"/>